<dbReference type="OrthoDB" id="8249151at2"/>
<accession>A0A2U8PME2</accession>
<keyword evidence="3" id="KW-1185">Reference proteome</keyword>
<dbReference type="Gene3D" id="3.10.450.50">
    <property type="match status" value="1"/>
</dbReference>
<dbReference type="InterPro" id="IPR032710">
    <property type="entry name" value="NTF2-like_dom_sf"/>
</dbReference>
<evidence type="ECO:0000313" key="3">
    <source>
        <dbReference type="Proteomes" id="UP000215884"/>
    </source>
</evidence>
<gene>
    <name evidence="2" type="ORF">CIT40_02280</name>
</gene>
<dbReference type="AlphaFoldDB" id="A0A2U8PME2"/>
<organism evidence="2 3">
    <name type="scientific">Bradyrhizobium amphicarpaeae</name>
    <dbReference type="NCBI Taxonomy" id="1404768"/>
    <lineage>
        <taxon>Bacteria</taxon>
        <taxon>Pseudomonadati</taxon>
        <taxon>Pseudomonadota</taxon>
        <taxon>Alphaproteobacteria</taxon>
        <taxon>Hyphomicrobiales</taxon>
        <taxon>Nitrobacteraceae</taxon>
        <taxon>Bradyrhizobium</taxon>
    </lineage>
</organism>
<dbReference type="InterPro" id="IPR037401">
    <property type="entry name" value="SnoaL-like"/>
</dbReference>
<feature type="domain" description="SnoaL-like" evidence="1">
    <location>
        <begin position="10"/>
        <end position="103"/>
    </location>
</feature>
<dbReference type="SUPFAM" id="SSF54427">
    <property type="entry name" value="NTF2-like"/>
    <property type="match status" value="1"/>
</dbReference>
<protein>
    <submittedName>
        <fullName evidence="2">Nuclear transport factor 2 family protein</fullName>
    </submittedName>
</protein>
<evidence type="ECO:0000259" key="1">
    <source>
        <dbReference type="Pfam" id="PF12680"/>
    </source>
</evidence>
<reference evidence="2 3" key="2">
    <citation type="journal article" date="2019" name="Int. J. Syst. Evol. Microbiol.">
        <title>Description and complete genome sequence of Bradyrhizobium amphicarpaeae sp. nov., harbouring photosystem and nitrogen-fixation genes.</title>
        <authorList>
            <person name="Bromfield E.S.P."/>
            <person name="Cloutier S."/>
            <person name="Nguyen H.D.T."/>
        </authorList>
    </citation>
    <scope>NUCLEOTIDE SEQUENCE [LARGE SCALE GENOMIC DNA]</scope>
    <source>
        <strain evidence="2 3">39S1MB</strain>
    </source>
</reference>
<dbReference type="Proteomes" id="UP000215884">
    <property type="component" value="Chromosome"/>
</dbReference>
<dbReference type="EMBL" id="CP029426">
    <property type="protein sequence ID" value="AWL98965.1"/>
    <property type="molecule type" value="Genomic_DNA"/>
</dbReference>
<evidence type="ECO:0000313" key="2">
    <source>
        <dbReference type="EMBL" id="AWL98965.1"/>
    </source>
</evidence>
<proteinExistence type="predicted"/>
<dbReference type="KEGG" id="brq:CIT40_02280"/>
<dbReference type="RefSeq" id="WP_094890793.1">
    <property type="nucleotide sequence ID" value="NZ_CP029426.2"/>
</dbReference>
<reference evidence="2 3" key="1">
    <citation type="journal article" date="2017" name="Syst. Appl. Microbiol.">
        <title>Soybeans inoculated with root zone soils of Canadian native legumes harbour diverse and novel Bradyrhizobium spp. that possess agricultural potential.</title>
        <authorList>
            <person name="Bromfield E.S.P."/>
            <person name="Cloutier S."/>
            <person name="Tambong J.T."/>
            <person name="Tran Thi T.V."/>
        </authorList>
    </citation>
    <scope>NUCLEOTIDE SEQUENCE [LARGE SCALE GENOMIC DNA]</scope>
    <source>
        <strain evidence="2 3">39S1MB</strain>
    </source>
</reference>
<sequence length="121" mass="13312">MSDFDQMGIVVDWVDACRKGDLRTLLDLYADDAQVECTCNGAQSYRGRSELEAYWGPRLTAFSSAGFGLEEINPVPNGVDLEYSVAGSLRIHASFRFSAEGKIDRTLCEPARQNAHKGCVC</sequence>
<dbReference type="Pfam" id="PF12680">
    <property type="entry name" value="SnoaL_2"/>
    <property type="match status" value="1"/>
</dbReference>
<name>A0A2U8PME2_9BRAD</name>